<sequence length="170" mass="19792">MQLDNNNNDHSKITGYCINTDPQDMEMKLEATLQPLFNTVCLKKSSYCSFVYTFFSIIKSIFNISSESIPSLDSRYYQSSHEDDSSQDNESMNTIKANDYLDRVAHYKDAKTNEIRYSEIYKDTVPFIKYMVENIATFQYSSLDELSNIIKGRYNYFCVSWSIGDIERNA</sequence>
<protein>
    <submittedName>
        <fullName evidence="1">Uncharacterized protein</fullName>
    </submittedName>
</protein>
<keyword evidence="2" id="KW-1185">Reference proteome</keyword>
<dbReference type="OrthoDB" id="418242at2759"/>
<comment type="caution">
    <text evidence="1">The sequence shown here is derived from an EMBL/GenBank/DDBJ whole genome shotgun (WGS) entry which is preliminary data.</text>
</comment>
<name>A0A1R1X8F0_9FUNG</name>
<dbReference type="Proteomes" id="UP000187283">
    <property type="component" value="Unassembled WGS sequence"/>
</dbReference>
<evidence type="ECO:0000313" key="1">
    <source>
        <dbReference type="EMBL" id="OMJ10914.1"/>
    </source>
</evidence>
<organism evidence="1 2">
    <name type="scientific">Smittium culicis</name>
    <dbReference type="NCBI Taxonomy" id="133412"/>
    <lineage>
        <taxon>Eukaryota</taxon>
        <taxon>Fungi</taxon>
        <taxon>Fungi incertae sedis</taxon>
        <taxon>Zoopagomycota</taxon>
        <taxon>Kickxellomycotina</taxon>
        <taxon>Harpellomycetes</taxon>
        <taxon>Harpellales</taxon>
        <taxon>Legeriomycetaceae</taxon>
        <taxon>Smittium</taxon>
    </lineage>
</organism>
<dbReference type="AlphaFoldDB" id="A0A1R1X8F0"/>
<dbReference type="EMBL" id="LSSN01004778">
    <property type="protein sequence ID" value="OMJ10914.1"/>
    <property type="molecule type" value="Genomic_DNA"/>
</dbReference>
<gene>
    <name evidence="1" type="ORF">AYI70_g10031</name>
</gene>
<evidence type="ECO:0000313" key="2">
    <source>
        <dbReference type="Proteomes" id="UP000187283"/>
    </source>
</evidence>
<reference evidence="1 2" key="1">
    <citation type="submission" date="2017-01" db="EMBL/GenBank/DDBJ databases">
        <authorList>
            <person name="Mah S.A."/>
            <person name="Swanson W.J."/>
            <person name="Moy G.W."/>
            <person name="Vacquier V.D."/>
        </authorList>
    </citation>
    <scope>NUCLEOTIDE SEQUENCE [LARGE SCALE GENOMIC DNA]</scope>
    <source>
        <strain evidence="1 2">GSMNP</strain>
    </source>
</reference>
<accession>A0A1R1X8F0</accession>
<proteinExistence type="predicted"/>